<sequence>MLVNDSARTVFARLVDWFAKGWESSAEADMIASLDDFTIQSIAHDCGISPDQLIELAKAGPHAADEMIGMMKALNVDPAEIELRLRAQFRDMQITCAHCTHKGECRKDLASGAAAENFAHYCGNANELNVLRANPDFLLG</sequence>
<evidence type="ECO:0000313" key="2">
    <source>
        <dbReference type="EMBL" id="SSC68279.1"/>
    </source>
</evidence>
<evidence type="ECO:0000313" key="3">
    <source>
        <dbReference type="Proteomes" id="UP000254764"/>
    </source>
</evidence>
<keyword evidence="3" id="KW-1185">Reference proteome</keyword>
<dbReference type="EMBL" id="UEYP01000006">
    <property type="protein sequence ID" value="SSC68279.1"/>
    <property type="molecule type" value="Genomic_DNA"/>
</dbReference>
<dbReference type="Proteomes" id="UP000254764">
    <property type="component" value="Unassembled WGS sequence"/>
</dbReference>
<dbReference type="STRING" id="1336235.GCA_000518785_01147"/>
<gene>
    <name evidence="2" type="ORF">RHIZ70_3987</name>
</gene>
<reference evidence="3" key="1">
    <citation type="submission" date="2018-07" db="EMBL/GenBank/DDBJ databases">
        <authorList>
            <person name="Peiro R."/>
            <person name="Begona"/>
            <person name="Cbmso G."/>
            <person name="Lopez M."/>
            <person name="Gonzalez S."/>
        </authorList>
    </citation>
    <scope>NUCLEOTIDE SEQUENCE [LARGE SCALE GENOMIC DNA]</scope>
</reference>
<feature type="domain" description="DUF6455" evidence="1">
    <location>
        <begin position="62"/>
        <end position="133"/>
    </location>
</feature>
<evidence type="ECO:0000259" key="1">
    <source>
        <dbReference type="Pfam" id="PF20056"/>
    </source>
</evidence>
<proteinExistence type="predicted"/>
<organism evidence="2 3">
    <name type="scientific">Ciceribacter selenitireducens ATCC BAA-1503</name>
    <dbReference type="NCBI Taxonomy" id="1336235"/>
    <lineage>
        <taxon>Bacteria</taxon>
        <taxon>Pseudomonadati</taxon>
        <taxon>Pseudomonadota</taxon>
        <taxon>Alphaproteobacteria</taxon>
        <taxon>Hyphomicrobiales</taxon>
        <taxon>Rhizobiaceae</taxon>
        <taxon>Ciceribacter</taxon>
    </lineage>
</organism>
<protein>
    <recommendedName>
        <fullName evidence="1">DUF6455 domain-containing protein</fullName>
    </recommendedName>
</protein>
<dbReference type="AlphaFoldDB" id="A0A376AKG9"/>
<accession>A0A376AKG9</accession>
<dbReference type="Pfam" id="PF20056">
    <property type="entry name" value="DUF6455"/>
    <property type="match status" value="1"/>
</dbReference>
<name>A0A376AKG9_9HYPH</name>
<dbReference type="InterPro" id="IPR045601">
    <property type="entry name" value="DUF6455"/>
</dbReference>